<dbReference type="Proteomes" id="UP001346149">
    <property type="component" value="Unassembled WGS sequence"/>
</dbReference>
<organism evidence="2 3">
    <name type="scientific">Trapa natans</name>
    <name type="common">Water chestnut</name>
    <dbReference type="NCBI Taxonomy" id="22666"/>
    <lineage>
        <taxon>Eukaryota</taxon>
        <taxon>Viridiplantae</taxon>
        <taxon>Streptophyta</taxon>
        <taxon>Embryophyta</taxon>
        <taxon>Tracheophyta</taxon>
        <taxon>Spermatophyta</taxon>
        <taxon>Magnoliopsida</taxon>
        <taxon>eudicotyledons</taxon>
        <taxon>Gunneridae</taxon>
        <taxon>Pentapetalae</taxon>
        <taxon>rosids</taxon>
        <taxon>malvids</taxon>
        <taxon>Myrtales</taxon>
        <taxon>Lythraceae</taxon>
        <taxon>Trapa</taxon>
    </lineage>
</organism>
<reference evidence="2 3" key="1">
    <citation type="journal article" date="2023" name="Hortic Res">
        <title>Pangenome of water caltrop reveals structural variations and asymmetric subgenome divergence after allopolyploidization.</title>
        <authorList>
            <person name="Zhang X."/>
            <person name="Chen Y."/>
            <person name="Wang L."/>
            <person name="Yuan Y."/>
            <person name="Fang M."/>
            <person name="Shi L."/>
            <person name="Lu R."/>
            <person name="Comes H.P."/>
            <person name="Ma Y."/>
            <person name="Chen Y."/>
            <person name="Huang G."/>
            <person name="Zhou Y."/>
            <person name="Zheng Z."/>
            <person name="Qiu Y."/>
        </authorList>
    </citation>
    <scope>NUCLEOTIDE SEQUENCE [LARGE SCALE GENOMIC DNA]</scope>
    <source>
        <strain evidence="2">F231</strain>
    </source>
</reference>
<evidence type="ECO:0000313" key="3">
    <source>
        <dbReference type="Proteomes" id="UP001346149"/>
    </source>
</evidence>
<gene>
    <name evidence="2" type="ORF">SAY86_014888</name>
</gene>
<feature type="compositionally biased region" description="Low complexity" evidence="1">
    <location>
        <begin position="53"/>
        <end position="64"/>
    </location>
</feature>
<keyword evidence="3" id="KW-1185">Reference proteome</keyword>
<dbReference type="EMBL" id="JAXQNO010000022">
    <property type="protein sequence ID" value="KAK4767138.1"/>
    <property type="molecule type" value="Genomic_DNA"/>
</dbReference>
<feature type="region of interest" description="Disordered" evidence="1">
    <location>
        <begin position="1"/>
        <end position="70"/>
    </location>
</feature>
<comment type="caution">
    <text evidence="2">The sequence shown here is derived from an EMBL/GenBank/DDBJ whole genome shotgun (WGS) entry which is preliminary data.</text>
</comment>
<protein>
    <submittedName>
        <fullName evidence="2">Uncharacterized protein</fullName>
    </submittedName>
</protein>
<feature type="compositionally biased region" description="Acidic residues" evidence="1">
    <location>
        <begin position="38"/>
        <end position="47"/>
    </location>
</feature>
<sequence length="102" mass="11198">MMSPFPRPARSGSIGNLKKANTRAAAQRLAQVMSHQPDDDEEDDDLSYEYTHSSGAGSIGFSAGRGRRPQSPMLLLAEDRCQEEEARAQQLIYRSKGTVTLS</sequence>
<evidence type="ECO:0000313" key="2">
    <source>
        <dbReference type="EMBL" id="KAK4767138.1"/>
    </source>
</evidence>
<accession>A0AAN7KM24</accession>
<evidence type="ECO:0000256" key="1">
    <source>
        <dbReference type="SAM" id="MobiDB-lite"/>
    </source>
</evidence>
<name>A0AAN7KM24_TRANT</name>
<dbReference type="AlphaFoldDB" id="A0AAN7KM24"/>
<proteinExistence type="predicted"/>